<keyword evidence="1" id="KW-0489">Methyltransferase</keyword>
<reference evidence="1 2" key="1">
    <citation type="journal article" date="2013" name="Genome Biol.">
        <title>Genomic analysis reveals key aspects of prokaryotic symbiosis in the phototrophic consortium "Chlorochromatium aggregatum".</title>
        <authorList>
            <person name="Liu Z."/>
            <person name="Muller J."/>
            <person name="Li T."/>
            <person name="Alvey R.M."/>
            <person name="Vogl K."/>
            <person name="Frigaard N.U."/>
            <person name="Rockwell N.C."/>
            <person name="Boyd E.S."/>
            <person name="Tomsho L.P."/>
            <person name="Schuster S.C."/>
            <person name="Henke P."/>
            <person name="Rohde M."/>
            <person name="Overmann J."/>
            <person name="Bryant D.A."/>
        </authorList>
    </citation>
    <scope>NUCLEOTIDE SEQUENCE [LARGE SCALE GENOMIC DNA]</scope>
    <source>
        <strain evidence="1">CR</strain>
    </source>
</reference>
<accession>U5NB56</accession>
<dbReference type="STRING" id="946483.Cenrod_2601"/>
<dbReference type="GO" id="GO:0008168">
    <property type="term" value="F:methyltransferase activity"/>
    <property type="evidence" value="ECO:0007669"/>
    <property type="project" value="UniProtKB-KW"/>
</dbReference>
<keyword evidence="1" id="KW-0808">Transferase</keyword>
<organism evidence="1 2">
    <name type="scientific">Candidatus Symbiobacter mobilis CR</name>
    <dbReference type="NCBI Taxonomy" id="946483"/>
    <lineage>
        <taxon>Bacteria</taxon>
        <taxon>Pseudomonadati</taxon>
        <taxon>Pseudomonadota</taxon>
        <taxon>Betaproteobacteria</taxon>
        <taxon>Burkholderiales</taxon>
        <taxon>Comamonadaceae</taxon>
    </lineage>
</organism>
<dbReference type="KEGG" id="cbx:Cenrod_2601"/>
<dbReference type="HOGENOM" id="CLU_2988131_0_0_4"/>
<dbReference type="GO" id="GO:0032259">
    <property type="term" value="P:methylation"/>
    <property type="evidence" value="ECO:0007669"/>
    <property type="project" value="UniProtKB-KW"/>
</dbReference>
<name>U5NB56_9BURK</name>
<dbReference type="Proteomes" id="UP000017184">
    <property type="component" value="Chromosome"/>
</dbReference>
<sequence length="57" mass="6179">MEAQRLGLESYASDLNPVAVIINKAMIEIPPRFAGRAPVGPVVWEPSTSGLPYAHNF</sequence>
<keyword evidence="2" id="KW-1185">Reference proteome</keyword>
<dbReference type="EMBL" id="CP004885">
    <property type="protein sequence ID" value="AGX88652.1"/>
    <property type="molecule type" value="Genomic_DNA"/>
</dbReference>
<dbReference type="AlphaFoldDB" id="U5NB56"/>
<gene>
    <name evidence="1" type="ORF">Cenrod_2601</name>
</gene>
<protein>
    <submittedName>
        <fullName evidence="1">DNA methylase</fullName>
    </submittedName>
</protein>
<evidence type="ECO:0000313" key="1">
    <source>
        <dbReference type="EMBL" id="AGX88652.1"/>
    </source>
</evidence>
<evidence type="ECO:0000313" key="2">
    <source>
        <dbReference type="Proteomes" id="UP000017184"/>
    </source>
</evidence>
<proteinExistence type="predicted"/>
<dbReference type="PATRIC" id="fig|946483.4.peg.2628"/>
<dbReference type="eggNOG" id="COG1743">
    <property type="taxonomic scope" value="Bacteria"/>
</dbReference>